<dbReference type="PROSITE" id="PS50011">
    <property type="entry name" value="PROTEIN_KINASE_DOM"/>
    <property type="match status" value="1"/>
</dbReference>
<dbReference type="OrthoDB" id="9762169at2"/>
<evidence type="ECO:0000256" key="4">
    <source>
        <dbReference type="ARBA" id="ARBA00022741"/>
    </source>
</evidence>
<dbReference type="EC" id="2.7.11.1" evidence="1"/>
<dbReference type="STRING" id="571913.VV02_01245"/>
<evidence type="ECO:0000259" key="9">
    <source>
        <dbReference type="PROSITE" id="PS50011"/>
    </source>
</evidence>
<evidence type="ECO:0000256" key="6">
    <source>
        <dbReference type="ARBA" id="ARBA00022840"/>
    </source>
</evidence>
<dbReference type="PATRIC" id="fig|571913.6.peg.256"/>
<protein>
    <recommendedName>
        <fullName evidence="1">non-specific serine/threonine protein kinase</fullName>
        <ecNumber evidence="1">2.7.11.1</ecNumber>
    </recommendedName>
</protein>
<keyword evidence="8" id="KW-0812">Transmembrane</keyword>
<dbReference type="InterPro" id="IPR000719">
    <property type="entry name" value="Prot_kinase_dom"/>
</dbReference>
<keyword evidence="5" id="KW-0418">Kinase</keyword>
<dbReference type="Gene3D" id="3.30.200.20">
    <property type="entry name" value="Phosphorylase Kinase, domain 1"/>
    <property type="match status" value="1"/>
</dbReference>
<dbReference type="InterPro" id="IPR008271">
    <property type="entry name" value="Ser/Thr_kinase_AS"/>
</dbReference>
<dbReference type="Proteomes" id="UP000066480">
    <property type="component" value="Chromosome"/>
</dbReference>
<keyword evidence="2" id="KW-0723">Serine/threonine-protein kinase</keyword>
<evidence type="ECO:0000256" key="5">
    <source>
        <dbReference type="ARBA" id="ARBA00022777"/>
    </source>
</evidence>
<keyword evidence="3" id="KW-0808">Transferase</keyword>
<dbReference type="RefSeq" id="WP_052589352.1">
    <property type="nucleotide sequence ID" value="NZ_CP011112.1"/>
</dbReference>
<gene>
    <name evidence="10" type="ORF">VV02_01245</name>
</gene>
<dbReference type="PROSITE" id="PS00108">
    <property type="entry name" value="PROTEIN_KINASE_ST"/>
    <property type="match status" value="1"/>
</dbReference>
<evidence type="ECO:0000313" key="10">
    <source>
        <dbReference type="EMBL" id="AKU14812.1"/>
    </source>
</evidence>
<accession>A0A0K1JDM4</accession>
<evidence type="ECO:0000313" key="11">
    <source>
        <dbReference type="Proteomes" id="UP000066480"/>
    </source>
</evidence>
<dbReference type="Gene3D" id="1.10.510.10">
    <property type="entry name" value="Transferase(Phosphotransferase) domain 1"/>
    <property type="match status" value="1"/>
</dbReference>
<dbReference type="InterPro" id="IPR011009">
    <property type="entry name" value="Kinase-like_dom_sf"/>
</dbReference>
<keyword evidence="4 7" id="KW-0547">Nucleotide-binding</keyword>
<feature type="domain" description="Protein kinase" evidence="9">
    <location>
        <begin position="13"/>
        <end position="271"/>
    </location>
</feature>
<dbReference type="AlphaFoldDB" id="A0A0K1JDM4"/>
<organism evidence="10 11">
    <name type="scientific">Luteipulveratus mongoliensis</name>
    <dbReference type="NCBI Taxonomy" id="571913"/>
    <lineage>
        <taxon>Bacteria</taxon>
        <taxon>Bacillati</taxon>
        <taxon>Actinomycetota</taxon>
        <taxon>Actinomycetes</taxon>
        <taxon>Micrococcales</taxon>
        <taxon>Dermacoccaceae</taxon>
        <taxon>Luteipulveratus</taxon>
    </lineage>
</organism>
<name>A0A0K1JDM4_9MICO</name>
<evidence type="ECO:0000256" key="7">
    <source>
        <dbReference type="PROSITE-ProRule" id="PRU10141"/>
    </source>
</evidence>
<reference evidence="10 11" key="1">
    <citation type="submission" date="2015-03" db="EMBL/GenBank/DDBJ databases">
        <title>Luteipulveratus halotolerans sp. nov., a novel actinobacterium (Dermacoccaceae) from Sarawak, Malaysia.</title>
        <authorList>
            <person name="Juboi H."/>
            <person name="Basik A."/>
            <person name="Shamsul S.S."/>
            <person name="Arnold P."/>
            <person name="Schmitt E.K."/>
            <person name="Sanglier J.-J."/>
            <person name="Yeo T."/>
        </authorList>
    </citation>
    <scope>NUCLEOTIDE SEQUENCE [LARGE SCALE GENOMIC DNA]</scope>
    <source>
        <strain evidence="10 11">MN07-A0370</strain>
    </source>
</reference>
<dbReference type="InterPro" id="IPR017441">
    <property type="entry name" value="Protein_kinase_ATP_BS"/>
</dbReference>
<dbReference type="Pfam" id="PF00069">
    <property type="entry name" value="Pkinase"/>
    <property type="match status" value="1"/>
</dbReference>
<keyword evidence="6 7" id="KW-0067">ATP-binding</keyword>
<dbReference type="EMBL" id="CP011112">
    <property type="protein sequence ID" value="AKU14812.1"/>
    <property type="molecule type" value="Genomic_DNA"/>
</dbReference>
<dbReference type="KEGG" id="lmoi:VV02_01245"/>
<dbReference type="SUPFAM" id="SSF56112">
    <property type="entry name" value="Protein kinase-like (PK-like)"/>
    <property type="match status" value="1"/>
</dbReference>
<sequence length="515" mass="54475">MTGEIDRVIDGRFELLDRLGSGGMGLVWRARDTALNREVALKEVRPPHPTVEQEADAAEQLRERVMREARSLAQLNHPNVVTIHQVLDDPSLPHPWLVMELVTGGSLADRLASGPIPPDEAARIGRGVLSALTAAHRVGIMHRDVKPANVLLREDGSPVLTDFGIAAGQEATHLTTTGQVLGSPEYIAPERLRGEEGNPASDLWSLAMTLYVAVEGRNPFSRPTAMATLAAVLTEPVPQAAHAGPLHDFLAATLVPDPADRAAPAELDSLLSGTETRAAAPLHLAETQSANLMPYEGGSVPAHVPPPAPRRRRRVRTIAIVGALVVALLASAGGFVVYRFQTRVTYAFSSTPTTASGKLSASSAPTEIAEPLLTSDKARQVIAALRAASGPGTVTSFDLNNSSASMDVLVAGTNGNKYATQRYTYVHGDIALSGSPIALNKTTSDVDPAAYNWDALPDLLKAARTEFGISGSGTPSVSLYRNPRPTMSVSVLEGNKAGRLETDMNGKVTKKLAAD</sequence>
<evidence type="ECO:0000256" key="1">
    <source>
        <dbReference type="ARBA" id="ARBA00012513"/>
    </source>
</evidence>
<dbReference type="GO" id="GO:0004674">
    <property type="term" value="F:protein serine/threonine kinase activity"/>
    <property type="evidence" value="ECO:0007669"/>
    <property type="project" value="UniProtKB-KW"/>
</dbReference>
<evidence type="ECO:0000256" key="3">
    <source>
        <dbReference type="ARBA" id="ARBA00022679"/>
    </source>
</evidence>
<evidence type="ECO:0000256" key="8">
    <source>
        <dbReference type="SAM" id="Phobius"/>
    </source>
</evidence>
<feature type="transmembrane region" description="Helical" evidence="8">
    <location>
        <begin position="318"/>
        <end position="340"/>
    </location>
</feature>
<evidence type="ECO:0000256" key="2">
    <source>
        <dbReference type="ARBA" id="ARBA00022527"/>
    </source>
</evidence>
<dbReference type="CDD" id="cd14014">
    <property type="entry name" value="STKc_PknB_like"/>
    <property type="match status" value="1"/>
</dbReference>
<feature type="binding site" evidence="7">
    <location>
        <position position="42"/>
    </location>
    <ligand>
        <name>ATP</name>
        <dbReference type="ChEBI" id="CHEBI:30616"/>
    </ligand>
</feature>
<dbReference type="PROSITE" id="PS00107">
    <property type="entry name" value="PROTEIN_KINASE_ATP"/>
    <property type="match status" value="1"/>
</dbReference>
<dbReference type="PANTHER" id="PTHR43289">
    <property type="entry name" value="MITOGEN-ACTIVATED PROTEIN KINASE KINASE KINASE 20-RELATED"/>
    <property type="match status" value="1"/>
</dbReference>
<keyword evidence="8" id="KW-1133">Transmembrane helix</keyword>
<keyword evidence="11" id="KW-1185">Reference proteome</keyword>
<dbReference type="SMART" id="SM00220">
    <property type="entry name" value="S_TKc"/>
    <property type="match status" value="1"/>
</dbReference>
<proteinExistence type="predicted"/>
<dbReference type="PANTHER" id="PTHR43289:SF6">
    <property type="entry name" value="SERINE_THREONINE-PROTEIN KINASE NEKL-3"/>
    <property type="match status" value="1"/>
</dbReference>
<dbReference type="GO" id="GO:0005524">
    <property type="term" value="F:ATP binding"/>
    <property type="evidence" value="ECO:0007669"/>
    <property type="project" value="UniProtKB-UniRule"/>
</dbReference>
<keyword evidence="8" id="KW-0472">Membrane</keyword>